<dbReference type="Proteomes" id="UP001628179">
    <property type="component" value="Unassembled WGS sequence"/>
</dbReference>
<gene>
    <name evidence="1" type="ORF">MFIFM68171_11115</name>
</gene>
<proteinExistence type="predicted"/>
<dbReference type="RefSeq" id="XP_070922635.1">
    <property type="nucleotide sequence ID" value="XM_071066534.1"/>
</dbReference>
<organism evidence="1 2">
    <name type="scientific">Madurella fahalii</name>
    <dbReference type="NCBI Taxonomy" id="1157608"/>
    <lineage>
        <taxon>Eukaryota</taxon>
        <taxon>Fungi</taxon>
        <taxon>Dikarya</taxon>
        <taxon>Ascomycota</taxon>
        <taxon>Pezizomycotina</taxon>
        <taxon>Sordariomycetes</taxon>
        <taxon>Sordariomycetidae</taxon>
        <taxon>Sordariales</taxon>
        <taxon>Sordariales incertae sedis</taxon>
        <taxon>Madurella</taxon>
    </lineage>
</organism>
<dbReference type="EMBL" id="BAAFSV010000006">
    <property type="protein sequence ID" value="GAB1320905.1"/>
    <property type="molecule type" value="Genomic_DNA"/>
</dbReference>
<evidence type="ECO:0008006" key="3">
    <source>
        <dbReference type="Google" id="ProtNLM"/>
    </source>
</evidence>
<sequence>MADTKGPTGPPSEFLAACPKFRILVLGNPESTKQELFSKIFGVDLPKKLVDAAFSGSQGIETELDLQGQNERLAIHTSPNFWADDERVYDRVHGFLVSRSTPSTKQEDRIHCIWYCVASEEQRPVGEVEKRFFNGLGSFAPHVPLVLVFTKYDEFVSKVKLDWSRDAQEQGLSKVAVSHILRDLSSKKFEKQIGKKWDDVLNETIQRVCVSSGDSEDDTRSFEELAGVTLAGLQHSSVKFAFAAAQRNSAAISTQFCADTAASYFEVDTGHARKMHGVDMRDILPNFFSKAVQLFNMRDPAAVLADAALLPRVLDETFDSSQKPLLAECLGRSGTESGTILLNLSPHERAVLLAQALAGVVLFLHRLAGAQWPHQDAPGAPSELTQRAMARELETVRLGREKREVLETVEASTVFTTCSLRKEIADLIVRAIRNADKFEAAHHHGASRAIVVEDDSELQEISLSFVNDKGPDDMVLPCGLTILPLN</sequence>
<reference evidence="1 2" key="1">
    <citation type="submission" date="2024-09" db="EMBL/GenBank/DDBJ databases">
        <title>Itraconazole resistance in Madurella fahalii resulting from another homologue of gene encoding cytochrome P450 14-alpha sterol demethylase (CYP51).</title>
        <authorList>
            <person name="Yoshioka I."/>
            <person name="Fahal A.H."/>
            <person name="Kaneko S."/>
            <person name="Yaguchi T."/>
        </authorList>
    </citation>
    <scope>NUCLEOTIDE SEQUENCE [LARGE SCALE GENOMIC DNA]</scope>
    <source>
        <strain evidence="1 2">IFM 68171</strain>
    </source>
</reference>
<evidence type="ECO:0000313" key="1">
    <source>
        <dbReference type="EMBL" id="GAB1320905.1"/>
    </source>
</evidence>
<keyword evidence="2" id="KW-1185">Reference proteome</keyword>
<name>A0ABQ0GT42_9PEZI</name>
<accession>A0ABQ0GT42</accession>
<dbReference type="InterPro" id="IPR027417">
    <property type="entry name" value="P-loop_NTPase"/>
</dbReference>
<dbReference type="GeneID" id="98181857"/>
<evidence type="ECO:0000313" key="2">
    <source>
        <dbReference type="Proteomes" id="UP001628179"/>
    </source>
</evidence>
<dbReference type="Gene3D" id="3.40.50.300">
    <property type="entry name" value="P-loop containing nucleotide triphosphate hydrolases"/>
    <property type="match status" value="1"/>
</dbReference>
<comment type="caution">
    <text evidence="1">The sequence shown here is derived from an EMBL/GenBank/DDBJ whole genome shotgun (WGS) entry which is preliminary data.</text>
</comment>
<protein>
    <recommendedName>
        <fullName evidence="3">G domain-containing protein</fullName>
    </recommendedName>
</protein>